<feature type="region of interest" description="Disordered" evidence="1">
    <location>
        <begin position="1"/>
        <end position="63"/>
    </location>
</feature>
<dbReference type="AlphaFoldDB" id="A0A0D3H5M8"/>
<sequence length="63" mass="6428">MSTGHRSTGEAATNGPAPIRSDGERKKQEEREREPELLPHLAGAAAEASGSFAAAAGSEGVKP</sequence>
<accession>A0A0D3H5M8</accession>
<dbReference type="HOGENOM" id="CLU_2889362_0_0_1"/>
<dbReference type="Gramene" id="OBART09G06680.1">
    <property type="protein sequence ID" value="OBART09G06680.1"/>
    <property type="gene ID" value="OBART09G06680"/>
</dbReference>
<organism evidence="2">
    <name type="scientific">Oryza barthii</name>
    <dbReference type="NCBI Taxonomy" id="65489"/>
    <lineage>
        <taxon>Eukaryota</taxon>
        <taxon>Viridiplantae</taxon>
        <taxon>Streptophyta</taxon>
        <taxon>Embryophyta</taxon>
        <taxon>Tracheophyta</taxon>
        <taxon>Spermatophyta</taxon>
        <taxon>Magnoliopsida</taxon>
        <taxon>Liliopsida</taxon>
        <taxon>Poales</taxon>
        <taxon>Poaceae</taxon>
        <taxon>BOP clade</taxon>
        <taxon>Oryzoideae</taxon>
        <taxon>Oryzeae</taxon>
        <taxon>Oryzinae</taxon>
        <taxon>Oryza</taxon>
    </lineage>
</organism>
<feature type="compositionally biased region" description="Low complexity" evidence="1">
    <location>
        <begin position="38"/>
        <end position="63"/>
    </location>
</feature>
<dbReference type="PaxDb" id="65489-OBART09G06680.1"/>
<evidence type="ECO:0000313" key="3">
    <source>
        <dbReference type="Proteomes" id="UP000026960"/>
    </source>
</evidence>
<reference evidence="2" key="2">
    <citation type="submission" date="2015-03" db="UniProtKB">
        <authorList>
            <consortium name="EnsemblPlants"/>
        </authorList>
    </citation>
    <scope>IDENTIFICATION</scope>
</reference>
<reference evidence="2" key="1">
    <citation type="journal article" date="2009" name="Rice">
        <title>De Novo Next Generation Sequencing of Plant Genomes.</title>
        <authorList>
            <person name="Rounsley S."/>
            <person name="Marri P.R."/>
            <person name="Yu Y."/>
            <person name="He R."/>
            <person name="Sisneros N."/>
            <person name="Goicoechea J.L."/>
            <person name="Lee S.J."/>
            <person name="Angelova A."/>
            <person name="Kudrna D."/>
            <person name="Luo M."/>
            <person name="Affourtit J."/>
            <person name="Desany B."/>
            <person name="Knight J."/>
            <person name="Niazi F."/>
            <person name="Egholm M."/>
            <person name="Wing R.A."/>
        </authorList>
    </citation>
    <scope>NUCLEOTIDE SEQUENCE [LARGE SCALE GENOMIC DNA]</scope>
    <source>
        <strain evidence="2">cv. IRGC 105608</strain>
    </source>
</reference>
<dbReference type="EnsemblPlants" id="OBART09G06680.1">
    <property type="protein sequence ID" value="OBART09G06680.1"/>
    <property type="gene ID" value="OBART09G06680"/>
</dbReference>
<evidence type="ECO:0000256" key="1">
    <source>
        <dbReference type="SAM" id="MobiDB-lite"/>
    </source>
</evidence>
<proteinExistence type="predicted"/>
<dbReference type="Proteomes" id="UP000026960">
    <property type="component" value="Chromosome 9"/>
</dbReference>
<protein>
    <submittedName>
        <fullName evidence="2">Uncharacterized protein</fullName>
    </submittedName>
</protein>
<evidence type="ECO:0000313" key="2">
    <source>
        <dbReference type="EnsemblPlants" id="OBART09G06680.1"/>
    </source>
</evidence>
<keyword evidence="3" id="KW-1185">Reference proteome</keyword>
<name>A0A0D3H5M8_9ORYZ</name>
<feature type="compositionally biased region" description="Basic and acidic residues" evidence="1">
    <location>
        <begin position="21"/>
        <end position="37"/>
    </location>
</feature>